<dbReference type="PANTHER" id="PTHR24321:SF15">
    <property type="entry name" value="OXIDOREDUCTASE UCPA"/>
    <property type="match status" value="1"/>
</dbReference>
<dbReference type="Pfam" id="PF13561">
    <property type="entry name" value="adh_short_C2"/>
    <property type="match status" value="1"/>
</dbReference>
<evidence type="ECO:0000256" key="1">
    <source>
        <dbReference type="ARBA" id="ARBA00006484"/>
    </source>
</evidence>
<dbReference type="FunFam" id="3.40.50.720:FF:000084">
    <property type="entry name" value="Short-chain dehydrogenase reductase"/>
    <property type="match status" value="1"/>
</dbReference>
<comment type="caution">
    <text evidence="4">The sequence shown here is derived from an EMBL/GenBank/DDBJ whole genome shotgun (WGS) entry which is preliminary data.</text>
</comment>
<evidence type="ECO:0000256" key="2">
    <source>
        <dbReference type="ARBA" id="ARBA00023002"/>
    </source>
</evidence>
<dbReference type="Gene3D" id="3.40.50.720">
    <property type="entry name" value="NAD(P)-binding Rossmann-like Domain"/>
    <property type="match status" value="1"/>
</dbReference>
<accession>A0A917U9W0</accession>
<comment type="similarity">
    <text evidence="1">Belongs to the short-chain dehydrogenases/reductases (SDR) family.</text>
</comment>
<dbReference type="PROSITE" id="PS00061">
    <property type="entry name" value="ADH_SHORT"/>
    <property type="match status" value="1"/>
</dbReference>
<organism evidence="4 5">
    <name type="scientific">Dactylosporangium sucinum</name>
    <dbReference type="NCBI Taxonomy" id="1424081"/>
    <lineage>
        <taxon>Bacteria</taxon>
        <taxon>Bacillati</taxon>
        <taxon>Actinomycetota</taxon>
        <taxon>Actinomycetes</taxon>
        <taxon>Micromonosporales</taxon>
        <taxon>Micromonosporaceae</taxon>
        <taxon>Dactylosporangium</taxon>
    </lineage>
</organism>
<dbReference type="SMART" id="SM00822">
    <property type="entry name" value="PKS_KR"/>
    <property type="match status" value="1"/>
</dbReference>
<dbReference type="GO" id="GO:0016491">
    <property type="term" value="F:oxidoreductase activity"/>
    <property type="evidence" value="ECO:0007669"/>
    <property type="project" value="UniProtKB-KW"/>
</dbReference>
<evidence type="ECO:0000259" key="3">
    <source>
        <dbReference type="SMART" id="SM00822"/>
    </source>
</evidence>
<reference evidence="4" key="2">
    <citation type="submission" date="2020-09" db="EMBL/GenBank/DDBJ databases">
        <authorList>
            <person name="Sun Q."/>
            <person name="Ohkuma M."/>
        </authorList>
    </citation>
    <scope>NUCLEOTIDE SEQUENCE</scope>
    <source>
        <strain evidence="4">JCM 19831</strain>
    </source>
</reference>
<gene>
    <name evidence="4" type="ORF">GCM10007977_077840</name>
</gene>
<protein>
    <submittedName>
        <fullName evidence="4">Short-chain dehydrogenase</fullName>
    </submittedName>
</protein>
<reference evidence="4" key="1">
    <citation type="journal article" date="2014" name="Int. J. Syst. Evol. Microbiol.">
        <title>Complete genome sequence of Corynebacterium casei LMG S-19264T (=DSM 44701T), isolated from a smear-ripened cheese.</title>
        <authorList>
            <consortium name="US DOE Joint Genome Institute (JGI-PGF)"/>
            <person name="Walter F."/>
            <person name="Albersmeier A."/>
            <person name="Kalinowski J."/>
            <person name="Ruckert C."/>
        </authorList>
    </citation>
    <scope>NUCLEOTIDE SEQUENCE</scope>
    <source>
        <strain evidence="4">JCM 19831</strain>
    </source>
</reference>
<feature type="domain" description="Ketoreductase" evidence="3">
    <location>
        <begin position="15"/>
        <end position="188"/>
    </location>
</feature>
<dbReference type="InterPro" id="IPR002347">
    <property type="entry name" value="SDR_fam"/>
</dbReference>
<dbReference type="InterPro" id="IPR057326">
    <property type="entry name" value="KR_dom"/>
</dbReference>
<name>A0A917U9W0_9ACTN</name>
<dbReference type="InterPro" id="IPR036291">
    <property type="entry name" value="NAD(P)-bd_dom_sf"/>
</dbReference>
<keyword evidence="2" id="KW-0560">Oxidoreductase</keyword>
<dbReference type="SUPFAM" id="SSF51735">
    <property type="entry name" value="NAD(P)-binding Rossmann-fold domains"/>
    <property type="match status" value="1"/>
</dbReference>
<evidence type="ECO:0000313" key="4">
    <source>
        <dbReference type="EMBL" id="GGM64825.1"/>
    </source>
</evidence>
<dbReference type="InterPro" id="IPR020904">
    <property type="entry name" value="Sc_DH/Rdtase_CS"/>
</dbReference>
<dbReference type="PRINTS" id="PR00081">
    <property type="entry name" value="GDHRDH"/>
</dbReference>
<dbReference type="Proteomes" id="UP000642070">
    <property type="component" value="Unassembled WGS sequence"/>
</dbReference>
<proteinExistence type="inferred from homology"/>
<dbReference type="EMBL" id="BMPI01000050">
    <property type="protein sequence ID" value="GGM64825.1"/>
    <property type="molecule type" value="Genomic_DNA"/>
</dbReference>
<dbReference type="PANTHER" id="PTHR24321">
    <property type="entry name" value="DEHYDROGENASES, SHORT CHAIN"/>
    <property type="match status" value="1"/>
</dbReference>
<dbReference type="AlphaFoldDB" id="A0A917U9W0"/>
<sequence>MYYFDVMSDFDLTGRRVIVTGGASGMGAGTVRGFSRLGAQVVSLDLNEEAGGAVAKEVGAAFLTCDVTSQESVESAVKGAAGILGGLDVLVNAAGIAPFGSAAETSLATWERIIAVNATGTFLTNVAVFPHLRDGGGRVINFASSAGIIGLPAKAAYSASKGAVVAWTRTLAIEWAPYGITVNAIAPAIWTPMYDKTRSEMSPEALAAHDAALKRTIPLGGRLGDIERDFLPVIAFVASPASRFMTGQMFAADGGLLPMR</sequence>
<evidence type="ECO:0000313" key="5">
    <source>
        <dbReference type="Proteomes" id="UP000642070"/>
    </source>
</evidence>
<keyword evidence="5" id="KW-1185">Reference proteome</keyword>
<dbReference type="PRINTS" id="PR00080">
    <property type="entry name" value="SDRFAMILY"/>
</dbReference>
<dbReference type="CDD" id="cd05233">
    <property type="entry name" value="SDR_c"/>
    <property type="match status" value="1"/>
</dbReference>